<proteinExistence type="inferred from homology"/>
<dbReference type="InterPro" id="IPR016131">
    <property type="entry name" value="Haemerythrin_Fe_BS"/>
</dbReference>
<dbReference type="eggNOG" id="COG2703">
    <property type="taxonomic scope" value="Bacteria"/>
</dbReference>
<dbReference type="InterPro" id="IPR012827">
    <property type="entry name" value="Hemerythrin_metal-bd"/>
</dbReference>
<feature type="binding site" evidence="6">
    <location>
        <position position="100"/>
    </location>
    <ligand>
        <name>Fe cation</name>
        <dbReference type="ChEBI" id="CHEBI:24875"/>
        <label>2</label>
    </ligand>
</feature>
<organism evidence="8 9">
    <name type="scientific">Xanthomonas vesicatoria ATCC 35937</name>
    <dbReference type="NCBI Taxonomy" id="925775"/>
    <lineage>
        <taxon>Bacteria</taxon>
        <taxon>Pseudomonadati</taxon>
        <taxon>Pseudomonadota</taxon>
        <taxon>Gammaproteobacteria</taxon>
        <taxon>Lysobacterales</taxon>
        <taxon>Lysobacteraceae</taxon>
        <taxon>Xanthomonas</taxon>
    </lineage>
</organism>
<feature type="binding site" evidence="6">
    <location>
        <position position="81"/>
    </location>
    <ligand>
        <name>Fe cation</name>
        <dbReference type="ChEBI" id="CHEBI:24875"/>
        <label>1</label>
    </ligand>
</feature>
<feature type="binding site" evidence="6">
    <location>
        <position position="104"/>
    </location>
    <ligand>
        <name>Fe cation</name>
        <dbReference type="ChEBI" id="CHEBI:24875"/>
        <label>2</label>
    </ligand>
</feature>
<dbReference type="HAMAP" id="MF_00556">
    <property type="entry name" value="Hemerythrin"/>
    <property type="match status" value="1"/>
</dbReference>
<dbReference type="InterPro" id="IPR012312">
    <property type="entry name" value="Hemerythrin-like"/>
</dbReference>
<gene>
    <name evidence="8" type="ORF">XVE_0982</name>
</gene>
<dbReference type="PANTHER" id="PTHR37164">
    <property type="entry name" value="BACTERIOHEMERYTHRIN"/>
    <property type="match status" value="1"/>
</dbReference>
<dbReference type="NCBIfam" id="NF002007">
    <property type="entry name" value="PRK00808.1"/>
    <property type="match status" value="1"/>
</dbReference>
<sequence length="177" mass="20578">MIEINAPLLAHAYCPPIALINGFSMALLVWQDDLNTGIEVIDHQHRRIVEMINHLHVAQTSLQRLAVAEVIDELIDYTLSHFAFEEELMEQAGYPFSLAHKRVHLVFGKRVGEYRLRFQAGEDVTDELRNMLSRWLFNHIRGDDQAYAPQVIAHLNQFSRSHQHGTWLGRTLQRIFR</sequence>
<keyword evidence="5 6" id="KW-0408">Iron</keyword>
<dbReference type="InterPro" id="IPR023504">
    <property type="entry name" value="Bacteriohemerythrin-like"/>
</dbReference>
<dbReference type="Gene3D" id="1.20.120.50">
    <property type="entry name" value="Hemerythrin-like"/>
    <property type="match status" value="1"/>
</dbReference>
<keyword evidence="3 6" id="KW-0561">Oxygen transport</keyword>
<reference evidence="8 9" key="1">
    <citation type="journal article" date="2011" name="BMC Genomics">
        <title>Comparative genomics reveals diversity among xanthomonads infecting tomato and pepper.</title>
        <authorList>
            <person name="Potnis N."/>
            <person name="Krasileva K."/>
            <person name="Chow V."/>
            <person name="Almeida N.F."/>
            <person name="Patil P.B."/>
            <person name="Ryan R.P."/>
            <person name="Sharlach M."/>
            <person name="Behlau F."/>
            <person name="Dow J.M."/>
            <person name="Momol M.T."/>
            <person name="White F.F."/>
            <person name="Preston J.F."/>
            <person name="Vinatzer B.A."/>
            <person name="Koebnik R."/>
            <person name="Setubal J.C."/>
            <person name="Norman D.J."/>
            <person name="Staskawicz B.J."/>
            <person name="Jones J.B."/>
        </authorList>
    </citation>
    <scope>NUCLEOTIDE SEQUENCE [LARGE SCALE GENOMIC DNA]</scope>
    <source>
        <strain evidence="8 9">ATCC 35937</strain>
    </source>
</reference>
<comment type="subunit">
    <text evidence="6">Monomer.</text>
</comment>
<feature type="domain" description="Hemerythrin-like" evidence="7">
    <location>
        <begin position="36"/>
        <end position="150"/>
    </location>
</feature>
<comment type="similarity">
    <text evidence="1 6">Belongs to the hemerythrin family.</text>
</comment>
<dbReference type="InterPro" id="IPR035938">
    <property type="entry name" value="Hemerythrin-like_sf"/>
</dbReference>
<keyword evidence="4 6" id="KW-0479">Metal-binding</keyword>
<dbReference type="AlphaFoldDB" id="F0BA36"/>
<dbReference type="NCBIfam" id="TIGR02481">
    <property type="entry name" value="hemeryth_dom"/>
    <property type="match status" value="1"/>
</dbReference>
<dbReference type="GO" id="GO:0005506">
    <property type="term" value="F:iron ion binding"/>
    <property type="evidence" value="ECO:0007669"/>
    <property type="project" value="UniProtKB-UniRule"/>
</dbReference>
<dbReference type="Pfam" id="PF01814">
    <property type="entry name" value="Hemerythrin"/>
    <property type="match status" value="1"/>
</dbReference>
<dbReference type="SUPFAM" id="SSF47188">
    <property type="entry name" value="Hemerythrin-like"/>
    <property type="match status" value="1"/>
</dbReference>
<evidence type="ECO:0000256" key="3">
    <source>
        <dbReference type="ARBA" id="ARBA00022621"/>
    </source>
</evidence>
<dbReference type="PANTHER" id="PTHR37164:SF1">
    <property type="entry name" value="BACTERIOHEMERYTHRIN"/>
    <property type="match status" value="1"/>
</dbReference>
<evidence type="ECO:0000256" key="6">
    <source>
        <dbReference type="HAMAP-Rule" id="MF_00556"/>
    </source>
</evidence>
<dbReference type="CDD" id="cd12107">
    <property type="entry name" value="Hemerythrin"/>
    <property type="match status" value="1"/>
</dbReference>
<dbReference type="InterPro" id="IPR050669">
    <property type="entry name" value="Hemerythrin"/>
</dbReference>
<feature type="binding site" evidence="6">
    <location>
        <position position="85"/>
    </location>
    <ligand>
        <name>Fe cation</name>
        <dbReference type="ChEBI" id="CHEBI:24875"/>
        <label>1</label>
    </ligand>
</feature>
<dbReference type="EMBL" id="AEQV01000022">
    <property type="protein sequence ID" value="EGD10706.1"/>
    <property type="molecule type" value="Genomic_DNA"/>
</dbReference>
<evidence type="ECO:0000313" key="8">
    <source>
        <dbReference type="EMBL" id="EGD10706.1"/>
    </source>
</evidence>
<feature type="binding site" evidence="6">
    <location>
        <position position="85"/>
    </location>
    <ligand>
        <name>Fe cation</name>
        <dbReference type="ChEBI" id="CHEBI:24875"/>
        <label>2</label>
    </ligand>
</feature>
<evidence type="ECO:0000313" key="9">
    <source>
        <dbReference type="Proteomes" id="UP000003299"/>
    </source>
</evidence>
<keyword evidence="2 6" id="KW-0813">Transport</keyword>
<feature type="binding site" evidence="6">
    <location>
        <position position="144"/>
    </location>
    <ligand>
        <name>Fe cation</name>
        <dbReference type="ChEBI" id="CHEBI:24875"/>
        <label>2</label>
    </ligand>
</feature>
<evidence type="ECO:0000259" key="7">
    <source>
        <dbReference type="Pfam" id="PF01814"/>
    </source>
</evidence>
<dbReference type="Proteomes" id="UP000003299">
    <property type="component" value="Unassembled WGS sequence"/>
</dbReference>
<name>F0BA36_9XANT</name>
<dbReference type="GO" id="GO:0005344">
    <property type="term" value="F:oxygen carrier activity"/>
    <property type="evidence" value="ECO:0007669"/>
    <property type="project" value="UniProtKB-UniRule"/>
</dbReference>
<accession>F0BA36</accession>
<comment type="caution">
    <text evidence="8">The sequence shown here is derived from an EMBL/GenBank/DDBJ whole genome shotgun (WGS) entry which is preliminary data.</text>
</comment>
<evidence type="ECO:0000256" key="1">
    <source>
        <dbReference type="ARBA" id="ARBA00010587"/>
    </source>
</evidence>
<feature type="binding site" evidence="6">
    <location>
        <position position="45"/>
    </location>
    <ligand>
        <name>Fe cation</name>
        <dbReference type="ChEBI" id="CHEBI:24875"/>
        <label>1</label>
    </ligand>
</feature>
<dbReference type="NCBIfam" id="NF033749">
    <property type="entry name" value="bact_hemeryth"/>
    <property type="match status" value="1"/>
</dbReference>
<evidence type="ECO:0000256" key="5">
    <source>
        <dbReference type="ARBA" id="ARBA00023004"/>
    </source>
</evidence>
<evidence type="ECO:0000256" key="2">
    <source>
        <dbReference type="ARBA" id="ARBA00022448"/>
    </source>
</evidence>
<dbReference type="PROSITE" id="PS00550">
    <property type="entry name" value="HEMERYTHRINS"/>
    <property type="match status" value="1"/>
</dbReference>
<protein>
    <recommendedName>
        <fullName evidence="6">Bacteriohemerythrin</fullName>
    </recommendedName>
</protein>
<feature type="binding site" evidence="6">
    <location>
        <position position="139"/>
    </location>
    <ligand>
        <name>Fe cation</name>
        <dbReference type="ChEBI" id="CHEBI:24875"/>
        <label>2</label>
    </ligand>
</feature>
<evidence type="ECO:0000256" key="4">
    <source>
        <dbReference type="ARBA" id="ARBA00022723"/>
    </source>
</evidence>
<comment type="function">
    <text evidence="6">Oxygen-binding protein. May be involved in a storage mechanism or for delivery to oxygen-requiring enzymes. The oxygen-binding site contains two iron atoms.</text>
</comment>
<feature type="binding site" evidence="6">
    <location>
        <position position="144"/>
    </location>
    <ligand>
        <name>Fe cation</name>
        <dbReference type="ChEBI" id="CHEBI:24875"/>
        <label>1</label>
    </ligand>
</feature>